<organism evidence="1 2">
    <name type="scientific">Gluconobacter potus</name>
    <dbReference type="NCBI Taxonomy" id="2724927"/>
    <lineage>
        <taxon>Bacteria</taxon>
        <taxon>Pseudomonadati</taxon>
        <taxon>Pseudomonadota</taxon>
        <taxon>Alphaproteobacteria</taxon>
        <taxon>Acetobacterales</taxon>
        <taxon>Acetobacteraceae</taxon>
        <taxon>Gluconobacter</taxon>
    </lineage>
</organism>
<protein>
    <submittedName>
        <fullName evidence="1">Uncharacterized protein</fullName>
    </submittedName>
</protein>
<name>A0A149QYC0_9PROT</name>
<dbReference type="EMBL" id="LHZB01000099">
    <property type="protein sequence ID" value="KXV02313.1"/>
    <property type="molecule type" value="Genomic_DNA"/>
</dbReference>
<evidence type="ECO:0000313" key="2">
    <source>
        <dbReference type="Proteomes" id="UP000075573"/>
    </source>
</evidence>
<proteinExistence type="predicted"/>
<reference evidence="1 2" key="1">
    <citation type="submission" date="2015-06" db="EMBL/GenBank/DDBJ databases">
        <title>Improved classification and identification of acetic acid bacteria using matrix-assisted laser desorption/ionization time-of-flight mass spectrometry; Gluconobacter nephelii and Gluconobacter uchimurae are later heterotypic synonyms of Gluconobacter japonicus and Gluconobacter oxydans, respectively.</title>
        <authorList>
            <person name="Li L."/>
            <person name="Cleenwerck I."/>
            <person name="De Vuyst L."/>
            <person name="Vandamme P."/>
        </authorList>
    </citation>
    <scope>NUCLEOTIDE SEQUENCE [LARGE SCALE GENOMIC DNA]</scope>
    <source>
        <strain evidence="1 2">LMG 1764</strain>
    </source>
</reference>
<evidence type="ECO:0000313" key="1">
    <source>
        <dbReference type="EMBL" id="KXV02313.1"/>
    </source>
</evidence>
<dbReference type="Proteomes" id="UP000075573">
    <property type="component" value="Unassembled WGS sequence"/>
</dbReference>
<sequence length="148" mass="16402">MATWTRVLLLDDGRAFILPSMWGGNSPEGDGDIRPAGRHDFDDRYLASRGLPANVQGRFVRVRRPVFEIRVRVTVNGNSYYLEDADSGERLPKSTGTKLARYLVALQDGRMVMKDGCISGLFVASGDSQLLTPYNGPDITRRDGQLPD</sequence>
<gene>
    <name evidence="1" type="ORF">AD929_03275</name>
</gene>
<dbReference type="PATRIC" id="fig|442.7.peg.2015"/>
<comment type="caution">
    <text evidence="1">The sequence shown here is derived from an EMBL/GenBank/DDBJ whole genome shotgun (WGS) entry which is preliminary data.</text>
</comment>
<accession>A0A149QYC0</accession>
<dbReference type="AlphaFoldDB" id="A0A149QYC0"/>